<dbReference type="Pfam" id="PF00225">
    <property type="entry name" value="Kinesin"/>
    <property type="match status" value="1"/>
</dbReference>
<dbReference type="Gene3D" id="3.40.850.10">
    <property type="entry name" value="Kinesin motor domain"/>
    <property type="match status" value="1"/>
</dbReference>
<evidence type="ECO:0000256" key="8">
    <source>
        <dbReference type="SAM" id="MobiDB-lite"/>
    </source>
</evidence>
<keyword evidence="1" id="KW-0934">Plastid</keyword>
<feature type="domain" description="Kinesin motor" evidence="9">
    <location>
        <begin position="209"/>
        <end position="578"/>
    </location>
</feature>
<evidence type="ECO:0000256" key="3">
    <source>
        <dbReference type="ARBA" id="ARBA00022741"/>
    </source>
</evidence>
<evidence type="ECO:0000256" key="6">
    <source>
        <dbReference type="PROSITE-ProRule" id="PRU00283"/>
    </source>
</evidence>
<evidence type="ECO:0000259" key="9">
    <source>
        <dbReference type="PROSITE" id="PS50067"/>
    </source>
</evidence>
<keyword evidence="2" id="KW-0493">Microtubule</keyword>
<keyword evidence="1" id="KW-0150">Chloroplast</keyword>
<keyword evidence="11" id="KW-1185">Reference proteome</keyword>
<feature type="region of interest" description="Disordered" evidence="8">
    <location>
        <begin position="1025"/>
        <end position="1052"/>
    </location>
</feature>
<evidence type="ECO:0000313" key="10">
    <source>
        <dbReference type="EMBL" id="KAH7434982.1"/>
    </source>
</evidence>
<feature type="binding site" evidence="6">
    <location>
        <begin position="330"/>
        <end position="337"/>
    </location>
    <ligand>
        <name>ATP</name>
        <dbReference type="ChEBI" id="CHEBI:30616"/>
    </ligand>
</feature>
<dbReference type="OrthoDB" id="123929at2759"/>
<dbReference type="Proteomes" id="UP000825935">
    <property type="component" value="Chromosome 6"/>
</dbReference>
<evidence type="ECO:0000256" key="1">
    <source>
        <dbReference type="ARBA" id="ARBA00022528"/>
    </source>
</evidence>
<feature type="coiled-coil region" evidence="7">
    <location>
        <begin position="720"/>
        <end position="775"/>
    </location>
</feature>
<dbReference type="InterPro" id="IPR027640">
    <property type="entry name" value="Kinesin-like_fam"/>
</dbReference>
<evidence type="ECO:0000256" key="4">
    <source>
        <dbReference type="ARBA" id="ARBA00022840"/>
    </source>
</evidence>
<protein>
    <recommendedName>
        <fullName evidence="9">Kinesin motor domain-containing protein</fullName>
    </recommendedName>
</protein>
<dbReference type="InterPro" id="IPR027417">
    <property type="entry name" value="P-loop_NTPase"/>
</dbReference>
<feature type="region of interest" description="Disordered" evidence="8">
    <location>
        <begin position="1080"/>
        <end position="1176"/>
    </location>
</feature>
<dbReference type="GO" id="GO:0005524">
    <property type="term" value="F:ATP binding"/>
    <property type="evidence" value="ECO:0007669"/>
    <property type="project" value="UniProtKB-UniRule"/>
</dbReference>
<accession>A0A8T2UHM4</accession>
<reference evidence="10" key="1">
    <citation type="submission" date="2021-08" db="EMBL/GenBank/DDBJ databases">
        <title>WGS assembly of Ceratopteris richardii.</title>
        <authorList>
            <person name="Marchant D.B."/>
            <person name="Chen G."/>
            <person name="Jenkins J."/>
            <person name="Shu S."/>
            <person name="Leebens-Mack J."/>
            <person name="Grimwood J."/>
            <person name="Schmutz J."/>
            <person name="Soltis P."/>
            <person name="Soltis D."/>
            <person name="Chen Z.-H."/>
        </authorList>
    </citation>
    <scope>NUCLEOTIDE SEQUENCE</scope>
    <source>
        <strain evidence="10">Whitten #5841</strain>
        <tissue evidence="10">Leaf</tissue>
    </source>
</reference>
<dbReference type="PRINTS" id="PR00380">
    <property type="entry name" value="KINESINHEAVY"/>
</dbReference>
<dbReference type="AlphaFoldDB" id="A0A8T2UHM4"/>
<dbReference type="GO" id="GO:0008017">
    <property type="term" value="F:microtubule binding"/>
    <property type="evidence" value="ECO:0007669"/>
    <property type="project" value="InterPro"/>
</dbReference>
<dbReference type="GO" id="GO:0005874">
    <property type="term" value="C:microtubule"/>
    <property type="evidence" value="ECO:0007669"/>
    <property type="project" value="UniProtKB-KW"/>
</dbReference>
<dbReference type="SUPFAM" id="SSF52540">
    <property type="entry name" value="P-loop containing nucleoside triphosphate hydrolases"/>
    <property type="match status" value="1"/>
</dbReference>
<evidence type="ECO:0000256" key="5">
    <source>
        <dbReference type="ARBA" id="ARBA00023175"/>
    </source>
</evidence>
<dbReference type="GO" id="GO:0005871">
    <property type="term" value="C:kinesin complex"/>
    <property type="evidence" value="ECO:0007669"/>
    <property type="project" value="TreeGrafter"/>
</dbReference>
<dbReference type="EMBL" id="CM035411">
    <property type="protein sequence ID" value="KAH7434982.1"/>
    <property type="molecule type" value="Genomic_DNA"/>
</dbReference>
<dbReference type="InterPro" id="IPR001752">
    <property type="entry name" value="Kinesin_motor_dom"/>
</dbReference>
<evidence type="ECO:0000256" key="7">
    <source>
        <dbReference type="SAM" id="Coils"/>
    </source>
</evidence>
<feature type="compositionally biased region" description="Polar residues" evidence="8">
    <location>
        <begin position="1092"/>
        <end position="1107"/>
    </location>
</feature>
<keyword evidence="7" id="KW-0175">Coiled coil</keyword>
<name>A0A8T2UHM4_CERRI</name>
<organism evidence="10 11">
    <name type="scientific">Ceratopteris richardii</name>
    <name type="common">Triangle waterfern</name>
    <dbReference type="NCBI Taxonomy" id="49495"/>
    <lineage>
        <taxon>Eukaryota</taxon>
        <taxon>Viridiplantae</taxon>
        <taxon>Streptophyta</taxon>
        <taxon>Embryophyta</taxon>
        <taxon>Tracheophyta</taxon>
        <taxon>Polypodiopsida</taxon>
        <taxon>Polypodiidae</taxon>
        <taxon>Polypodiales</taxon>
        <taxon>Pteridineae</taxon>
        <taxon>Pteridaceae</taxon>
        <taxon>Parkerioideae</taxon>
        <taxon>Ceratopteris</taxon>
    </lineage>
</organism>
<keyword evidence="5 6" id="KW-0505">Motor protein</keyword>
<dbReference type="GO" id="GO:0016887">
    <property type="term" value="F:ATP hydrolysis activity"/>
    <property type="evidence" value="ECO:0007669"/>
    <property type="project" value="TreeGrafter"/>
</dbReference>
<evidence type="ECO:0000313" key="11">
    <source>
        <dbReference type="Proteomes" id="UP000825935"/>
    </source>
</evidence>
<comment type="similarity">
    <text evidence="6">Belongs to the TRAFAC class myosin-kinesin ATPase superfamily. Kinesin family.</text>
</comment>
<feature type="compositionally biased region" description="Low complexity" evidence="8">
    <location>
        <begin position="1080"/>
        <end position="1091"/>
    </location>
</feature>
<dbReference type="PANTHER" id="PTHR24115">
    <property type="entry name" value="KINESIN-RELATED"/>
    <property type="match status" value="1"/>
</dbReference>
<gene>
    <name evidence="10" type="ORF">KP509_06G043700</name>
</gene>
<dbReference type="GO" id="GO:0003777">
    <property type="term" value="F:microtubule motor activity"/>
    <property type="evidence" value="ECO:0007669"/>
    <property type="project" value="InterPro"/>
</dbReference>
<dbReference type="PANTHER" id="PTHR24115:SF1008">
    <property type="entry name" value="KINESIN-LIKE PROTEIN SUBITO"/>
    <property type="match status" value="1"/>
</dbReference>
<feature type="compositionally biased region" description="Basic and acidic residues" evidence="8">
    <location>
        <begin position="1127"/>
        <end position="1169"/>
    </location>
</feature>
<dbReference type="GO" id="GO:0007018">
    <property type="term" value="P:microtubule-based movement"/>
    <property type="evidence" value="ECO:0007669"/>
    <property type="project" value="InterPro"/>
</dbReference>
<dbReference type="PROSITE" id="PS50067">
    <property type="entry name" value="KINESIN_MOTOR_2"/>
    <property type="match status" value="1"/>
</dbReference>
<dbReference type="InterPro" id="IPR036961">
    <property type="entry name" value="Kinesin_motor_dom_sf"/>
</dbReference>
<sequence>MLELPWNEIQRERHLKAGLCPHHLLFRALSMETPVSVRRNPPRKAKLNSAEKSSVRECRSTRKRYIEDAKSLMPSFTAADADSKTELPKGDPCNEFFPTIASSASTLQCSSEMSRYDVNHVSKASCNPYTVDVVCTPADIACTYVADILENDLSSQKGNLCPTIVEERENGLRNSAEINQNFQIPGLDSKKTDFENPILNQNNKITSSNMRVFLRIRPAEVQSSKKRALKNQKLSETVNKRLFLGLSTSTETGITSDVSGVCLWPQSDDSVTLSTPAIFSGSHKPKLEDFNGFSYIFNQDSSQREVFDKVLVPRLLDVLRGEDSLVVAMGPTCAGKTYTMLGSPRDPGLIPQSLQYLFSSANSEMAAPTLKIVISMFEIYSEQGGRPEKILDLLQDGAELSLQQQKIKGLHEAVASTIEEANEIYMNGLQKRTTASTAANHQSSRSHCIFNISISEEKKPQSGNNLKHLKKGTLTIADLAGFERERRTKNQGVRLNESSFINNTSMVFGQCLRALLEHQKNPKKTLQRYFQYSMLTRYLKTYMEANGNMTLIVNVSPCEEDYIDTSFVLQQVAPYSKIRFISLPTKDNAPRVKVEKQVPILKKRPQASVKRRKVDGTISRSVNNFDNTNLKILHRTVSELEEPIEGPPKEADPGEIAGVEHSLNESFGASRMPYAAAIPLYTSGDWRDKVISELQRLFTQRDAANFEEISHTIMGIPDFNSEIDHTAMEAEKKLQDQEAEITFLKEKLLSEQDHASSLSVEIECLKVHCAQLEEEILVLKSTMTSKDLINAFPSISASACFTMRKTLEPITNYVEDVVVQSPSNLANRINEISEEHRKANVVEEEDQKQDLGMPDTKVESYVVRVENPPFGTSGRPHMSIHSEFDLQRSPYERNYCGTQNVEESIRMRETNIMKPPQLYSSSEETAMQLDSCGGSRVSQPLGAEDVGDVSAGCIYNPSVTLGYTDKQCEEENGSNECTTLLPTRNFERVHSRNSFERPLQSVSECYEHELDQSHGVEKIISEDLTFPQGSPPHPMVALSDKDASNVPSEVNKGKQSEDVFMLDSGTSSVPSNIEQQCSSQYDQQCSNQNDQRCSNQRDQQIVESPSTEGYDYLTAGERCKLGAVSSENREPERSLREGVPRSNGDKKIKGDDNKENSCSESPMSKEIHKSTAGNRRRRLRPLSSLSFQSAANLGGDLTMIDGKADYAKAYDQTIPLGDQASTLAHLLTKSNK</sequence>
<proteinExistence type="inferred from homology"/>
<keyword evidence="4 6" id="KW-0067">ATP-binding</keyword>
<comment type="caution">
    <text evidence="10">The sequence shown here is derived from an EMBL/GenBank/DDBJ whole genome shotgun (WGS) entry which is preliminary data.</text>
</comment>
<dbReference type="GO" id="GO:0005634">
    <property type="term" value="C:nucleus"/>
    <property type="evidence" value="ECO:0007669"/>
    <property type="project" value="TreeGrafter"/>
</dbReference>
<dbReference type="SMART" id="SM00129">
    <property type="entry name" value="KISc"/>
    <property type="match status" value="1"/>
</dbReference>
<keyword evidence="3 6" id="KW-0547">Nucleotide-binding</keyword>
<evidence type="ECO:0000256" key="2">
    <source>
        <dbReference type="ARBA" id="ARBA00022701"/>
    </source>
</evidence>